<evidence type="ECO:0000313" key="7">
    <source>
        <dbReference type="EMBL" id="GFJ76753.1"/>
    </source>
</evidence>
<feature type="transmembrane region" description="Helical" evidence="5">
    <location>
        <begin position="21"/>
        <end position="40"/>
    </location>
</feature>
<feature type="transmembrane region" description="Helical" evidence="5">
    <location>
        <begin position="89"/>
        <end position="107"/>
    </location>
</feature>
<keyword evidence="8" id="KW-1185">Reference proteome</keyword>
<organism evidence="7 8">
    <name type="scientific">Phytohabitans houttuyneae</name>
    <dbReference type="NCBI Taxonomy" id="1076126"/>
    <lineage>
        <taxon>Bacteria</taxon>
        <taxon>Bacillati</taxon>
        <taxon>Actinomycetota</taxon>
        <taxon>Actinomycetes</taxon>
        <taxon>Micromonosporales</taxon>
        <taxon>Micromonosporaceae</taxon>
    </lineage>
</organism>
<sequence>MTRARAETTVDTGTARTHPPVRLGQQIIILLGAIVIYFGVRHLTEGSVTTAVANAARVVDLEAALGLHHEQWLQDTFASSSRVSTVFNWIYIWGHWPVIAVTLIWLARRHPVIYLRTRNAMILSGAIGMVIFATFPVAPPRLAPMGMVDTVTVSSHAYRVLQPPMFTNQYAAVPSLHVGWDLLMGIAIAVAARRLWVKVLGVAMPVAMTLAVVLTANHYIVDAVAGAALTTSCWFAVRWWTRRRELQRQLAGT</sequence>
<dbReference type="PANTHER" id="PTHR31310:SF7">
    <property type="entry name" value="PA-PHOSPHATASE RELATED-FAMILY PROTEIN DDB_G0268928"/>
    <property type="match status" value="1"/>
</dbReference>
<reference evidence="7 8" key="2">
    <citation type="submission" date="2020-03" db="EMBL/GenBank/DDBJ databases">
        <authorList>
            <person name="Ichikawa N."/>
            <person name="Kimura A."/>
            <person name="Kitahashi Y."/>
            <person name="Uohara A."/>
        </authorList>
    </citation>
    <scope>NUCLEOTIDE SEQUENCE [LARGE SCALE GENOMIC DNA]</scope>
    <source>
        <strain evidence="7 8">NBRC 108639</strain>
    </source>
</reference>
<feature type="transmembrane region" description="Helical" evidence="5">
    <location>
        <begin position="199"/>
        <end position="217"/>
    </location>
</feature>
<accession>A0A6V8JVU5</accession>
<dbReference type="Proteomes" id="UP000482800">
    <property type="component" value="Unassembled WGS sequence"/>
</dbReference>
<dbReference type="EMBL" id="BLPF01000001">
    <property type="protein sequence ID" value="GFJ76753.1"/>
    <property type="molecule type" value="Genomic_DNA"/>
</dbReference>
<feature type="domain" description="Inositolphosphotransferase Aur1/Ipt1" evidence="6">
    <location>
        <begin position="58"/>
        <end position="231"/>
    </location>
</feature>
<gene>
    <name evidence="7" type="ORF">Phou_009330</name>
</gene>
<evidence type="ECO:0000259" key="6">
    <source>
        <dbReference type="Pfam" id="PF14378"/>
    </source>
</evidence>
<evidence type="ECO:0000256" key="5">
    <source>
        <dbReference type="SAM" id="Phobius"/>
    </source>
</evidence>
<name>A0A6V8JVU5_9ACTN</name>
<keyword evidence="4 5" id="KW-0472">Membrane</keyword>
<proteinExistence type="predicted"/>
<protein>
    <recommendedName>
        <fullName evidence="6">Inositolphosphotransferase Aur1/Ipt1 domain-containing protein</fullName>
    </recommendedName>
</protein>
<evidence type="ECO:0000313" key="8">
    <source>
        <dbReference type="Proteomes" id="UP000482800"/>
    </source>
</evidence>
<dbReference type="AlphaFoldDB" id="A0A6V8JVU5"/>
<keyword evidence="3 5" id="KW-1133">Transmembrane helix</keyword>
<feature type="transmembrane region" description="Helical" evidence="5">
    <location>
        <begin position="170"/>
        <end position="192"/>
    </location>
</feature>
<dbReference type="GO" id="GO:0016020">
    <property type="term" value="C:membrane"/>
    <property type="evidence" value="ECO:0007669"/>
    <property type="project" value="UniProtKB-SubCell"/>
</dbReference>
<dbReference type="InterPro" id="IPR052185">
    <property type="entry name" value="IPC_Synthase-Related"/>
</dbReference>
<comment type="caution">
    <text evidence="7">The sequence shown here is derived from an EMBL/GenBank/DDBJ whole genome shotgun (WGS) entry which is preliminary data.</text>
</comment>
<dbReference type="Pfam" id="PF14378">
    <property type="entry name" value="PAP2_3"/>
    <property type="match status" value="1"/>
</dbReference>
<keyword evidence="2 5" id="KW-0812">Transmembrane</keyword>
<dbReference type="PANTHER" id="PTHR31310">
    <property type="match status" value="1"/>
</dbReference>
<evidence type="ECO:0000256" key="1">
    <source>
        <dbReference type="ARBA" id="ARBA00004141"/>
    </source>
</evidence>
<evidence type="ECO:0000256" key="3">
    <source>
        <dbReference type="ARBA" id="ARBA00022989"/>
    </source>
</evidence>
<dbReference type="CDD" id="cd03386">
    <property type="entry name" value="PAP2_Aur1_like"/>
    <property type="match status" value="1"/>
</dbReference>
<evidence type="ECO:0000256" key="2">
    <source>
        <dbReference type="ARBA" id="ARBA00022692"/>
    </source>
</evidence>
<reference evidence="7 8" key="1">
    <citation type="submission" date="2020-03" db="EMBL/GenBank/DDBJ databases">
        <title>Whole genome shotgun sequence of Phytohabitans houttuyneae NBRC 108639.</title>
        <authorList>
            <person name="Komaki H."/>
            <person name="Tamura T."/>
        </authorList>
    </citation>
    <scope>NUCLEOTIDE SEQUENCE [LARGE SCALE GENOMIC DNA]</scope>
    <source>
        <strain evidence="7 8">NBRC 108639</strain>
    </source>
</reference>
<evidence type="ECO:0000256" key="4">
    <source>
        <dbReference type="ARBA" id="ARBA00023136"/>
    </source>
</evidence>
<dbReference type="InterPro" id="IPR026841">
    <property type="entry name" value="Aur1/Ipt1"/>
</dbReference>
<comment type="subcellular location">
    <subcellularLocation>
        <location evidence="1">Membrane</location>
        <topology evidence="1">Multi-pass membrane protein</topology>
    </subcellularLocation>
</comment>
<feature type="transmembrane region" description="Helical" evidence="5">
    <location>
        <begin position="119"/>
        <end position="138"/>
    </location>
</feature>